<evidence type="ECO:0000259" key="4">
    <source>
        <dbReference type="PROSITE" id="PS50093"/>
    </source>
</evidence>
<comment type="caution">
    <text evidence="6">The sequence shown here is derived from an EMBL/GenBank/DDBJ whole genome shotgun (WGS) entry which is preliminary data.</text>
</comment>
<proteinExistence type="inferred from homology"/>
<comment type="similarity">
    <text evidence="3">Belongs to the glycosyl hydrolase 26 family.</text>
</comment>
<feature type="active site" description="Nucleophile" evidence="3">
    <location>
        <position position="266"/>
    </location>
</feature>
<dbReference type="CDD" id="cd00146">
    <property type="entry name" value="PKD"/>
    <property type="match status" value="1"/>
</dbReference>
<dbReference type="Gene3D" id="2.60.40.10">
    <property type="entry name" value="Immunoglobulins"/>
    <property type="match status" value="1"/>
</dbReference>
<dbReference type="PROSITE" id="PS51764">
    <property type="entry name" value="GH26"/>
    <property type="match status" value="1"/>
</dbReference>
<feature type="domain" description="GH26" evidence="5">
    <location>
        <begin position="31"/>
        <end position="335"/>
    </location>
</feature>
<accession>A0ABX9QD94</accession>
<dbReference type="Pfam" id="PF11790">
    <property type="entry name" value="Glyco_hydro_cc"/>
    <property type="match status" value="1"/>
</dbReference>
<dbReference type="InterPro" id="IPR013783">
    <property type="entry name" value="Ig-like_fold"/>
</dbReference>
<feature type="domain" description="PKD" evidence="4">
    <location>
        <begin position="364"/>
        <end position="427"/>
    </location>
</feature>
<feature type="active site" description="Proton donor" evidence="3">
    <location>
        <position position="161"/>
    </location>
</feature>
<evidence type="ECO:0000313" key="6">
    <source>
        <dbReference type="EMBL" id="RKH99161.1"/>
    </source>
</evidence>
<reference evidence="6 7" key="1">
    <citation type="submission" date="2018-09" db="EMBL/GenBank/DDBJ databases">
        <authorList>
            <person name="Livingstone P.G."/>
            <person name="Whitworth D.E."/>
        </authorList>
    </citation>
    <scope>NUCLEOTIDE SEQUENCE [LARGE SCALE GENOMIC DNA]</scope>
    <source>
        <strain evidence="6 7">CA031B</strain>
    </source>
</reference>
<evidence type="ECO:0000313" key="7">
    <source>
        <dbReference type="Proteomes" id="UP000278907"/>
    </source>
</evidence>
<gene>
    <name evidence="6" type="ORF">D7Y13_28020</name>
</gene>
<dbReference type="EMBL" id="RAWI01000264">
    <property type="protein sequence ID" value="RKH99161.1"/>
    <property type="molecule type" value="Genomic_DNA"/>
</dbReference>
<dbReference type="InterPro" id="IPR022409">
    <property type="entry name" value="PKD/Chitinase_dom"/>
</dbReference>
<dbReference type="Gene3D" id="3.20.20.80">
    <property type="entry name" value="Glycosidases"/>
    <property type="match status" value="1"/>
</dbReference>
<dbReference type="InterPro" id="IPR017853">
    <property type="entry name" value="GH"/>
</dbReference>
<evidence type="ECO:0000256" key="3">
    <source>
        <dbReference type="PROSITE-ProRule" id="PRU01100"/>
    </source>
</evidence>
<name>A0ABX9QD94_9BACT</name>
<dbReference type="PROSITE" id="PS51257">
    <property type="entry name" value="PROKAR_LIPOPROTEIN"/>
    <property type="match status" value="1"/>
</dbReference>
<dbReference type="InterPro" id="IPR000601">
    <property type="entry name" value="PKD_dom"/>
</dbReference>
<evidence type="ECO:0000256" key="1">
    <source>
        <dbReference type="ARBA" id="ARBA00022801"/>
    </source>
</evidence>
<evidence type="ECO:0000256" key="2">
    <source>
        <dbReference type="ARBA" id="ARBA00023295"/>
    </source>
</evidence>
<protein>
    <recommendedName>
        <fullName evidence="8">PKD domain-containing protein</fullName>
    </recommendedName>
</protein>
<dbReference type="SMART" id="SM00089">
    <property type="entry name" value="PKD"/>
    <property type="match status" value="1"/>
</dbReference>
<keyword evidence="7" id="KW-1185">Reference proteome</keyword>
<organism evidence="6 7">
    <name type="scientific">Corallococcus praedator</name>
    <dbReference type="NCBI Taxonomy" id="2316724"/>
    <lineage>
        <taxon>Bacteria</taxon>
        <taxon>Pseudomonadati</taxon>
        <taxon>Myxococcota</taxon>
        <taxon>Myxococcia</taxon>
        <taxon>Myxococcales</taxon>
        <taxon>Cystobacterineae</taxon>
        <taxon>Myxococcaceae</taxon>
        <taxon>Corallococcus</taxon>
    </lineage>
</organism>
<dbReference type="Pfam" id="PF18911">
    <property type="entry name" value="PKD_4"/>
    <property type="match status" value="1"/>
</dbReference>
<dbReference type="SUPFAM" id="SSF49299">
    <property type="entry name" value="PKD domain"/>
    <property type="match status" value="1"/>
</dbReference>
<dbReference type="PROSITE" id="PS50093">
    <property type="entry name" value="PKD"/>
    <property type="match status" value="1"/>
</dbReference>
<dbReference type="InterPro" id="IPR035986">
    <property type="entry name" value="PKD_dom_sf"/>
</dbReference>
<evidence type="ECO:0000259" key="5">
    <source>
        <dbReference type="PROSITE" id="PS51764"/>
    </source>
</evidence>
<dbReference type="RefSeq" id="WP_120585621.1">
    <property type="nucleotide sequence ID" value="NZ_RAWI01000264.1"/>
</dbReference>
<dbReference type="SUPFAM" id="SSF51445">
    <property type="entry name" value="(Trans)glycosidases"/>
    <property type="match status" value="1"/>
</dbReference>
<dbReference type="InterPro" id="IPR024655">
    <property type="entry name" value="Asl1_glyco_hydro_catalytic"/>
</dbReference>
<keyword evidence="1 3" id="KW-0378">Hydrolase</keyword>
<evidence type="ECO:0008006" key="8">
    <source>
        <dbReference type="Google" id="ProtNLM"/>
    </source>
</evidence>
<dbReference type="InterPro" id="IPR022790">
    <property type="entry name" value="GH26_dom"/>
</dbReference>
<dbReference type="Proteomes" id="UP000278907">
    <property type="component" value="Unassembled WGS sequence"/>
</dbReference>
<sequence length="427" mass="45744">MSRPFTAPWRPSFPRGGLGLALALGLTGCGPEAVPAEASLGEVHAAVTFEPESGVLFGAFAGKRGTEDHAAALDALERQAGRKMDVHRIYSVWDEPQPGKFVLADLERGRIPLLSITAKRQDGSGVAWSRIASGAEDAQLKAHALALKGTGKPLFLIFNHEPDMAGTAHGTPAEYAAAFRRLVTVFRQQGVTNVSYSMTLVPYSFQSGAADAFYPGSSYVDWVGADAYNWNGCNPTAGATWRSLEEAVAPVLTWSNAKGKPVMLPEWGSVEDPGVPGRKGQWFRDALEMFKRHPEIKVASYFHTTGTCPWWVDSSTSSVAGFQALGSHDYTHATAAAWLKPSVTTGTAPLTVTFDLSGSTGFQSTTGTGNDAWRLDFGDGTAKVTGRGRPTALQTHRYTAKGTYRVSLTVTDWTGVQNTDTQVLTVK</sequence>
<keyword evidence="2 3" id="KW-0326">Glycosidase</keyword>